<dbReference type="WBParaSite" id="PSAMB.scaffold246size61639.g4128.t1">
    <property type="protein sequence ID" value="PSAMB.scaffold246size61639.g4128.t1"/>
    <property type="gene ID" value="PSAMB.scaffold246size61639.g4128"/>
</dbReference>
<evidence type="ECO:0000256" key="7">
    <source>
        <dbReference type="ARBA" id="ARBA00080845"/>
    </source>
</evidence>
<dbReference type="Pfam" id="PF04427">
    <property type="entry name" value="Brix"/>
    <property type="match status" value="1"/>
</dbReference>
<comment type="subcellular location">
    <subcellularLocation>
        <location evidence="2">Nucleus</location>
        <location evidence="2">Nucleolus</location>
    </subcellularLocation>
</comment>
<evidence type="ECO:0000259" key="9">
    <source>
        <dbReference type="PROSITE" id="PS50833"/>
    </source>
</evidence>
<keyword evidence="6" id="KW-0539">Nucleus</keyword>
<dbReference type="SUPFAM" id="SSF52954">
    <property type="entry name" value="Class II aaRS ABD-related"/>
    <property type="match status" value="1"/>
</dbReference>
<evidence type="ECO:0000256" key="8">
    <source>
        <dbReference type="SAM" id="MobiDB-lite"/>
    </source>
</evidence>
<name>A0A914VV99_9BILA</name>
<dbReference type="FunFam" id="3.40.50.10480:FF:000003">
    <property type="entry name" value="Ribosome biogenesis protein BRX1"/>
    <property type="match status" value="1"/>
</dbReference>
<sequence>MKAKMLKKWKKAKKPKVGKNKQETPVIDHEEDDDEPIDETGYATNGPPVAGETANATNGADAETKKEGPIKKKWTNRERVLVFCSRGAAFRDRHLMNDFKALMPHAKGESKLDNNTKLPMINEIAEMKNCTKCLYFENRKRKDLYMWAANIGKGPSVKFLVHNVHTMDELRLSGNCLKGSRPVLSFDQAFDSEPHLQLIKQLFMQTFGTPNYHPRSQPFVDHVFSFSLTGDGRIWFRNFQIVDEQGMLQEIGPRMVLEVIKVFDGAFEGAVLYENPSYQSPNDLRRQLKLAGANRYTSKQEAKQSLQERTELNPDAFKGDPLDELFDTTAPIDDQEGRKLKRAIEQTRTKRKDKKKPKIE</sequence>
<dbReference type="GO" id="GO:0000027">
    <property type="term" value="P:ribosomal large subunit assembly"/>
    <property type="evidence" value="ECO:0007669"/>
    <property type="project" value="TreeGrafter"/>
</dbReference>
<dbReference type="GO" id="GO:0006364">
    <property type="term" value="P:rRNA processing"/>
    <property type="evidence" value="ECO:0007669"/>
    <property type="project" value="InterPro"/>
</dbReference>
<proteinExistence type="inferred from homology"/>
<evidence type="ECO:0000256" key="3">
    <source>
        <dbReference type="ARBA" id="ARBA00006369"/>
    </source>
</evidence>
<dbReference type="SMART" id="SM00879">
    <property type="entry name" value="Brix"/>
    <property type="match status" value="1"/>
</dbReference>
<feature type="region of interest" description="Disordered" evidence="8">
    <location>
        <begin position="1"/>
        <end position="67"/>
    </location>
</feature>
<feature type="compositionally biased region" description="Acidic residues" evidence="8">
    <location>
        <begin position="29"/>
        <end position="38"/>
    </location>
</feature>
<evidence type="ECO:0000256" key="6">
    <source>
        <dbReference type="ARBA" id="ARBA00023242"/>
    </source>
</evidence>
<dbReference type="InterPro" id="IPR026532">
    <property type="entry name" value="BRX1"/>
</dbReference>
<comment type="similarity">
    <text evidence="3">Belongs to the BRX1 family.</text>
</comment>
<dbReference type="PANTHER" id="PTHR13634:SF0">
    <property type="entry name" value="RIBOSOME BIOGENESIS PROTEIN BRX1 HOMOLOG"/>
    <property type="match status" value="1"/>
</dbReference>
<dbReference type="PANTHER" id="PTHR13634">
    <property type="entry name" value="RIBOSOME BIOGENESIS PROTEIN BRIX"/>
    <property type="match status" value="1"/>
</dbReference>
<keyword evidence="5" id="KW-0690">Ribosome biogenesis</keyword>
<feature type="compositionally biased region" description="Basic residues" evidence="8">
    <location>
        <begin position="1"/>
        <end position="19"/>
    </location>
</feature>
<evidence type="ECO:0000256" key="2">
    <source>
        <dbReference type="ARBA" id="ARBA00004604"/>
    </source>
</evidence>
<dbReference type="GO" id="GO:0005730">
    <property type="term" value="C:nucleolus"/>
    <property type="evidence" value="ECO:0007669"/>
    <property type="project" value="UniProtKB-SubCell"/>
</dbReference>
<evidence type="ECO:0000256" key="4">
    <source>
        <dbReference type="ARBA" id="ARBA00020522"/>
    </source>
</evidence>
<dbReference type="PROSITE" id="PS50833">
    <property type="entry name" value="BRIX"/>
    <property type="match status" value="1"/>
</dbReference>
<accession>A0A914VV99</accession>
<feature type="domain" description="Brix" evidence="9">
    <location>
        <begin position="78"/>
        <end position="268"/>
    </location>
</feature>
<keyword evidence="10" id="KW-1185">Reference proteome</keyword>
<dbReference type="InterPro" id="IPR007109">
    <property type="entry name" value="Brix"/>
</dbReference>
<feature type="compositionally biased region" description="Basic and acidic residues" evidence="8">
    <location>
        <begin position="335"/>
        <end position="348"/>
    </location>
</feature>
<feature type="compositionally biased region" description="Basic residues" evidence="8">
    <location>
        <begin position="349"/>
        <end position="360"/>
    </location>
</feature>
<evidence type="ECO:0000313" key="11">
    <source>
        <dbReference type="WBParaSite" id="PSAMB.scaffold246size61639.g4128.t1"/>
    </source>
</evidence>
<protein>
    <recommendedName>
        <fullName evidence="4">Ribosome biogenesis protein BRX1 homolog</fullName>
    </recommendedName>
    <alternativeName>
        <fullName evidence="7">Brix domain-containing protein 2 homolog</fullName>
    </alternativeName>
</protein>
<feature type="compositionally biased region" description="Basic and acidic residues" evidence="8">
    <location>
        <begin position="298"/>
        <end position="321"/>
    </location>
</feature>
<comment type="function">
    <text evidence="1">Required for biogenesis of the 60S ribosomal subunit.</text>
</comment>
<reference evidence="11" key="1">
    <citation type="submission" date="2022-11" db="UniProtKB">
        <authorList>
            <consortium name="WormBaseParasite"/>
        </authorList>
    </citation>
    <scope>IDENTIFICATION</scope>
</reference>
<dbReference type="Proteomes" id="UP000887566">
    <property type="component" value="Unplaced"/>
</dbReference>
<feature type="region of interest" description="Disordered" evidence="8">
    <location>
        <begin position="296"/>
        <end position="360"/>
    </location>
</feature>
<dbReference type="GO" id="GO:0019843">
    <property type="term" value="F:rRNA binding"/>
    <property type="evidence" value="ECO:0007669"/>
    <property type="project" value="InterPro"/>
</dbReference>
<evidence type="ECO:0000256" key="1">
    <source>
        <dbReference type="ARBA" id="ARBA00003439"/>
    </source>
</evidence>
<dbReference type="AlphaFoldDB" id="A0A914VV99"/>
<organism evidence="10 11">
    <name type="scientific">Plectus sambesii</name>
    <dbReference type="NCBI Taxonomy" id="2011161"/>
    <lineage>
        <taxon>Eukaryota</taxon>
        <taxon>Metazoa</taxon>
        <taxon>Ecdysozoa</taxon>
        <taxon>Nematoda</taxon>
        <taxon>Chromadorea</taxon>
        <taxon>Plectida</taxon>
        <taxon>Plectina</taxon>
        <taxon>Plectoidea</taxon>
        <taxon>Plectidae</taxon>
        <taxon>Plectus</taxon>
    </lineage>
</organism>
<evidence type="ECO:0000256" key="5">
    <source>
        <dbReference type="ARBA" id="ARBA00022517"/>
    </source>
</evidence>
<evidence type="ECO:0000313" key="10">
    <source>
        <dbReference type="Proteomes" id="UP000887566"/>
    </source>
</evidence>